<feature type="domain" description="GH16" evidence="11">
    <location>
        <begin position="208"/>
        <end position="549"/>
    </location>
</feature>
<comment type="subcellular location">
    <subcellularLocation>
        <location evidence="1">Membrane</location>
        <topology evidence="1">Single-pass type II membrane protein</topology>
    </subcellularLocation>
</comment>
<evidence type="ECO:0000256" key="7">
    <source>
        <dbReference type="ARBA" id="ARBA00023180"/>
    </source>
</evidence>
<dbReference type="InterPro" id="IPR000757">
    <property type="entry name" value="Beta-glucanase-like"/>
</dbReference>
<protein>
    <recommendedName>
        <fullName evidence="11">GH16 domain-containing protein</fullName>
    </recommendedName>
</protein>
<dbReference type="GO" id="GO:0015926">
    <property type="term" value="F:glucosidase activity"/>
    <property type="evidence" value="ECO:0007669"/>
    <property type="project" value="TreeGrafter"/>
</dbReference>
<dbReference type="CDD" id="cd02180">
    <property type="entry name" value="GH16_fungal_KRE6_glucanase"/>
    <property type="match status" value="1"/>
</dbReference>
<name>A0AAV5RB81_PICKL</name>
<proteinExistence type="inferred from homology"/>
<dbReference type="Proteomes" id="UP001378960">
    <property type="component" value="Unassembled WGS sequence"/>
</dbReference>
<dbReference type="GO" id="GO:0005886">
    <property type="term" value="C:plasma membrane"/>
    <property type="evidence" value="ECO:0007669"/>
    <property type="project" value="TreeGrafter"/>
</dbReference>
<dbReference type="InterPro" id="IPR013320">
    <property type="entry name" value="ConA-like_dom_sf"/>
</dbReference>
<keyword evidence="3 10" id="KW-0812">Transmembrane</keyword>
<feature type="compositionally biased region" description="Basic residues" evidence="9">
    <location>
        <begin position="597"/>
        <end position="617"/>
    </location>
</feature>
<evidence type="ECO:0000256" key="5">
    <source>
        <dbReference type="ARBA" id="ARBA00022989"/>
    </source>
</evidence>
<evidence type="ECO:0000256" key="4">
    <source>
        <dbReference type="ARBA" id="ARBA00022968"/>
    </source>
</evidence>
<keyword evidence="5 10" id="KW-1133">Transmembrane helix</keyword>
<keyword evidence="13" id="KW-1185">Reference proteome</keyword>
<dbReference type="PANTHER" id="PTHR31361:SF1">
    <property type="entry name" value="BETA-GLUCAN SYNTHESIS-ASSOCIATED PROTEIN KRE6-RELATED"/>
    <property type="match status" value="1"/>
</dbReference>
<gene>
    <name evidence="12" type="ORF">DAPK24_046410</name>
</gene>
<dbReference type="GO" id="GO:0005789">
    <property type="term" value="C:endoplasmic reticulum membrane"/>
    <property type="evidence" value="ECO:0007669"/>
    <property type="project" value="TreeGrafter"/>
</dbReference>
<dbReference type="PANTHER" id="PTHR31361">
    <property type="entry name" value="BETA-GLUCAN SYNTHESIS-ASSOCIATED PROTEIN KRE6-RELATED"/>
    <property type="match status" value="1"/>
</dbReference>
<evidence type="ECO:0000256" key="6">
    <source>
        <dbReference type="ARBA" id="ARBA00023136"/>
    </source>
</evidence>
<evidence type="ECO:0000313" key="12">
    <source>
        <dbReference type="EMBL" id="GMM48043.1"/>
    </source>
</evidence>
<feature type="region of interest" description="Disordered" evidence="9">
    <location>
        <begin position="596"/>
        <end position="617"/>
    </location>
</feature>
<evidence type="ECO:0000256" key="1">
    <source>
        <dbReference type="ARBA" id="ARBA00004606"/>
    </source>
</evidence>
<keyword evidence="8" id="KW-0961">Cell wall biogenesis/degradation</keyword>
<keyword evidence="4" id="KW-0735">Signal-anchor</keyword>
<accession>A0AAV5RB81</accession>
<dbReference type="Gene3D" id="2.60.120.200">
    <property type="match status" value="1"/>
</dbReference>
<dbReference type="EMBL" id="BTGB01000009">
    <property type="protein sequence ID" value="GMM48043.1"/>
    <property type="molecule type" value="Genomic_DNA"/>
</dbReference>
<dbReference type="Pfam" id="PF03935">
    <property type="entry name" value="SKN1_KRE6_Sbg1"/>
    <property type="match status" value="1"/>
</dbReference>
<evidence type="ECO:0000256" key="9">
    <source>
        <dbReference type="SAM" id="MobiDB-lite"/>
    </source>
</evidence>
<keyword evidence="7" id="KW-0325">Glycoprotein</keyword>
<evidence type="ECO:0000256" key="3">
    <source>
        <dbReference type="ARBA" id="ARBA00022692"/>
    </source>
</evidence>
<feature type="region of interest" description="Disordered" evidence="9">
    <location>
        <begin position="1"/>
        <end position="28"/>
    </location>
</feature>
<dbReference type="SUPFAM" id="SSF49899">
    <property type="entry name" value="Concanavalin A-like lectins/glucanases"/>
    <property type="match status" value="1"/>
</dbReference>
<dbReference type="AlphaFoldDB" id="A0AAV5RB81"/>
<dbReference type="GO" id="GO:0031505">
    <property type="term" value="P:fungal-type cell wall organization"/>
    <property type="evidence" value="ECO:0007669"/>
    <property type="project" value="TreeGrafter"/>
</dbReference>
<evidence type="ECO:0000313" key="13">
    <source>
        <dbReference type="Proteomes" id="UP001378960"/>
    </source>
</evidence>
<comment type="similarity">
    <text evidence="2">Belongs to the SKN1/KRE6 family.</text>
</comment>
<comment type="caution">
    <text evidence="12">The sequence shown here is derived from an EMBL/GenBank/DDBJ whole genome shotgun (WGS) entry which is preliminary data.</text>
</comment>
<feature type="transmembrane region" description="Helical" evidence="10">
    <location>
        <begin position="146"/>
        <end position="169"/>
    </location>
</feature>
<dbReference type="PROSITE" id="PS51762">
    <property type="entry name" value="GH16_2"/>
    <property type="match status" value="1"/>
</dbReference>
<dbReference type="GO" id="GO:0006078">
    <property type="term" value="P:(1-&gt;6)-beta-D-glucan biosynthetic process"/>
    <property type="evidence" value="ECO:0007669"/>
    <property type="project" value="TreeGrafter"/>
</dbReference>
<organism evidence="12 13">
    <name type="scientific">Pichia kluyveri</name>
    <name type="common">Yeast</name>
    <dbReference type="NCBI Taxonomy" id="36015"/>
    <lineage>
        <taxon>Eukaryota</taxon>
        <taxon>Fungi</taxon>
        <taxon>Dikarya</taxon>
        <taxon>Ascomycota</taxon>
        <taxon>Saccharomycotina</taxon>
        <taxon>Pichiomycetes</taxon>
        <taxon>Pichiales</taxon>
        <taxon>Pichiaceae</taxon>
        <taxon>Pichia</taxon>
    </lineage>
</organism>
<sequence length="617" mass="69586">MSESPNESEVSTTSSESKKEETITVTKNPLNSESLQSIENWGNISFTDISKYFKSEANSLDSLPNVRQAQFTYGNSTPSDSSNYGSSEYELQDSFALGSSIENLNTIINATDGSNDESNEKVEKICRRARFTKWLNKVGEMQWSKIVGMTLVLSGVITAVLAATISAIVQERHSKHNKLNDSIFGKQYRHLVGIRSNMVDFDTPNDFKSWKASDGDDWVLAFSDEFNCEGRTFYQGDDQFWEAVDIHYAATDNMEWLDPSHITTKEGTLRITMSNEKSHNLNFTSGMLQSWNKICFTQGYVEASIKMPAAKNSSGLWPAFWSLGNLARAGYMASTEGTWPYSYEACDVGVTPNQSSSDGLSHLPGQKLNSCICNGEDHPNPGTARSAPEIDILEGLYNDYSQTFNVAPFDIWRYPDYDHLAITNHSNTAMNDFMGTNYQEAVSAVVKSNPKWYEEGNFIKFGMEYRSDMKNRMDNYINFYVNDVLTFRITEGAFHPDGNIDWRIIPKEPMSLILNLGLSNSWSKVNISAIDFPVLMEVDYVRIYQPKDKINLSCDPKDYPTYDYINDHLNAYTNANLTTWKMAGYEFPSYSLDGKCKGKGKGKGKSKDKKVKVKKEL</sequence>
<evidence type="ECO:0000256" key="10">
    <source>
        <dbReference type="SAM" id="Phobius"/>
    </source>
</evidence>
<evidence type="ECO:0000256" key="8">
    <source>
        <dbReference type="ARBA" id="ARBA00023316"/>
    </source>
</evidence>
<evidence type="ECO:0000256" key="2">
    <source>
        <dbReference type="ARBA" id="ARBA00010962"/>
    </source>
</evidence>
<reference evidence="12 13" key="1">
    <citation type="journal article" date="2023" name="Elife">
        <title>Identification of key yeast species and microbe-microbe interactions impacting larval growth of Drosophila in the wild.</title>
        <authorList>
            <person name="Mure A."/>
            <person name="Sugiura Y."/>
            <person name="Maeda R."/>
            <person name="Honda K."/>
            <person name="Sakurai N."/>
            <person name="Takahashi Y."/>
            <person name="Watada M."/>
            <person name="Katoh T."/>
            <person name="Gotoh A."/>
            <person name="Gotoh Y."/>
            <person name="Taniguchi I."/>
            <person name="Nakamura K."/>
            <person name="Hayashi T."/>
            <person name="Katayama T."/>
            <person name="Uemura T."/>
            <person name="Hattori Y."/>
        </authorList>
    </citation>
    <scope>NUCLEOTIDE SEQUENCE [LARGE SCALE GENOMIC DNA]</scope>
    <source>
        <strain evidence="12 13">PK-24</strain>
    </source>
</reference>
<evidence type="ECO:0000259" key="11">
    <source>
        <dbReference type="PROSITE" id="PS51762"/>
    </source>
</evidence>
<dbReference type="InterPro" id="IPR005629">
    <property type="entry name" value="Skn1/Kre6/Sbg1"/>
</dbReference>
<keyword evidence="6 10" id="KW-0472">Membrane</keyword>